<evidence type="ECO:0000256" key="3">
    <source>
        <dbReference type="ARBA" id="ARBA00022574"/>
    </source>
</evidence>
<dbReference type="AlphaFoldDB" id="A0A8S1NDI5"/>
<dbReference type="InterPro" id="IPR037363">
    <property type="entry name" value="Sec13/Seh1_fam"/>
</dbReference>
<dbReference type="Proteomes" id="UP000692954">
    <property type="component" value="Unassembled WGS sequence"/>
</dbReference>
<dbReference type="GO" id="GO:0031080">
    <property type="term" value="C:nuclear pore outer ring"/>
    <property type="evidence" value="ECO:0007669"/>
    <property type="project" value="TreeGrafter"/>
</dbReference>
<dbReference type="EMBL" id="CAJJDN010000057">
    <property type="protein sequence ID" value="CAD8091137.1"/>
    <property type="molecule type" value="Genomic_DNA"/>
</dbReference>
<dbReference type="PANTHER" id="PTHR11024:SF3">
    <property type="entry name" value="NUCLEOPORIN SEH1"/>
    <property type="match status" value="1"/>
</dbReference>
<evidence type="ECO:0000256" key="2">
    <source>
        <dbReference type="ARBA" id="ARBA00022448"/>
    </source>
</evidence>
<comment type="subcellular location">
    <subcellularLocation>
        <location evidence="1">Nucleus envelope</location>
    </subcellularLocation>
</comment>
<dbReference type="PANTHER" id="PTHR11024">
    <property type="entry name" value="NUCLEAR PORE COMPLEX PROTEIN SEC13 / SEH1 FAMILY MEMBER"/>
    <property type="match status" value="1"/>
</dbReference>
<comment type="caution">
    <text evidence="6">The sequence shown here is derived from an EMBL/GenBank/DDBJ whole genome shotgun (WGS) entry which is preliminary data.</text>
</comment>
<keyword evidence="3" id="KW-0853">WD repeat</keyword>
<proteinExistence type="predicted"/>
<evidence type="ECO:0000256" key="4">
    <source>
        <dbReference type="ARBA" id="ARBA00022737"/>
    </source>
</evidence>
<reference evidence="6" key="1">
    <citation type="submission" date="2021-01" db="EMBL/GenBank/DDBJ databases">
        <authorList>
            <consortium name="Genoscope - CEA"/>
            <person name="William W."/>
        </authorList>
    </citation>
    <scope>NUCLEOTIDE SEQUENCE</scope>
</reference>
<dbReference type="GO" id="GO:0005198">
    <property type="term" value="F:structural molecule activity"/>
    <property type="evidence" value="ECO:0007669"/>
    <property type="project" value="InterPro"/>
</dbReference>
<evidence type="ECO:0000313" key="7">
    <source>
        <dbReference type="Proteomes" id="UP000692954"/>
    </source>
</evidence>
<protein>
    <submittedName>
        <fullName evidence="6">Uncharacterized protein</fullName>
    </submittedName>
</protein>
<evidence type="ECO:0000256" key="1">
    <source>
        <dbReference type="ARBA" id="ARBA00004259"/>
    </source>
</evidence>
<evidence type="ECO:0000256" key="5">
    <source>
        <dbReference type="ARBA" id="ARBA00023242"/>
    </source>
</evidence>
<name>A0A8S1NDI5_9CILI</name>
<dbReference type="GO" id="GO:1904263">
    <property type="term" value="P:positive regulation of TORC1 signaling"/>
    <property type="evidence" value="ECO:0007669"/>
    <property type="project" value="TreeGrafter"/>
</dbReference>
<keyword evidence="4" id="KW-0677">Repeat</keyword>
<dbReference type="GO" id="GO:0035859">
    <property type="term" value="C:Seh1-associated complex"/>
    <property type="evidence" value="ECO:0007669"/>
    <property type="project" value="TreeGrafter"/>
</dbReference>
<sequence>MLIEPVQQDTIYDISFNQNGSRFAIASSDQILRIFDKVDGKWEKSSDFKYTLSIAVKVRWADPKYGQLIAISSQNKEIKVWEEKKQFQENSNGYKQTITQWKQRSLMLEKTELIADIQFGSKVNGLLLVIAFVDGIIQVHRFIENNQFKLEGDDTFIMPFGIRSLSWNYSPTDKDMCVFAGNAEKNRYMKSKHDTYNSQKIKTLAIWVLQHETQKLSFIKFFEFDEENTVFDSQWANQNGKSFHLIAFATQEGAKIWQFRFIGESQVEKQKLILINQDSQQINPAYKVQWNSLSNSLIVSYELINVDDQKQNTTRDIKVFQLKNGNWITKTTTSEPNLINEIQSLLSQPLVQQNA</sequence>
<accession>A0A8S1NDI5</accession>
<keyword evidence="2" id="KW-0813">Transport</keyword>
<organism evidence="6 7">
    <name type="scientific">Paramecium sonneborni</name>
    <dbReference type="NCBI Taxonomy" id="65129"/>
    <lineage>
        <taxon>Eukaryota</taxon>
        <taxon>Sar</taxon>
        <taxon>Alveolata</taxon>
        <taxon>Ciliophora</taxon>
        <taxon>Intramacronucleata</taxon>
        <taxon>Oligohymenophorea</taxon>
        <taxon>Peniculida</taxon>
        <taxon>Parameciidae</taxon>
        <taxon>Paramecium</taxon>
    </lineage>
</organism>
<evidence type="ECO:0000313" key="6">
    <source>
        <dbReference type="EMBL" id="CAD8091137.1"/>
    </source>
</evidence>
<keyword evidence="7" id="KW-1185">Reference proteome</keyword>
<keyword evidence="5" id="KW-0539">Nucleus</keyword>
<dbReference type="OrthoDB" id="364224at2759"/>
<gene>
    <name evidence="6" type="ORF">PSON_ATCC_30995.1.T0570100</name>
</gene>
<dbReference type="GO" id="GO:0034198">
    <property type="term" value="P:cellular response to amino acid starvation"/>
    <property type="evidence" value="ECO:0007669"/>
    <property type="project" value="TreeGrafter"/>
</dbReference>